<accession>A0ABU3EJ16</accession>
<proteinExistence type="predicted"/>
<name>A0ABU3EJ16_9RHOB</name>
<feature type="domain" description="Solute-binding protein family 3/N-terminal" evidence="2">
    <location>
        <begin position="13"/>
        <end position="231"/>
    </location>
</feature>
<dbReference type="Proteomes" id="UP001251085">
    <property type="component" value="Unassembled WGS sequence"/>
</dbReference>
<dbReference type="Pfam" id="PF00497">
    <property type="entry name" value="SBP_bac_3"/>
    <property type="match status" value="1"/>
</dbReference>
<organism evidence="3 4">
    <name type="scientific">Paracoccus broussonetiae</name>
    <dbReference type="NCBI Taxonomy" id="3075834"/>
    <lineage>
        <taxon>Bacteria</taxon>
        <taxon>Pseudomonadati</taxon>
        <taxon>Pseudomonadota</taxon>
        <taxon>Alphaproteobacteria</taxon>
        <taxon>Rhodobacterales</taxon>
        <taxon>Paracoccaceae</taxon>
        <taxon>Paracoccus</taxon>
    </lineage>
</organism>
<dbReference type="RefSeq" id="WP_311761330.1">
    <property type="nucleotide sequence ID" value="NZ_JAVRQI010000019.1"/>
</dbReference>
<comment type="caution">
    <text evidence="3">The sequence shown here is derived from an EMBL/GenBank/DDBJ whole genome shotgun (WGS) entry which is preliminary data.</text>
</comment>
<sequence>MTEATEPLTPTGRLRVALNFGNHLLARPGEPPNGLTVEMAYELAAALGVEVAFTGYDKAADVFEAAGRDVWDICFLANDPVRAAQLAFTRPYVALEGCFLTRSDADARSASEVIAQGLPIATARGSAYSLGLMRVAGAGQIRVYDDGAAARAAFERGEADSLAGIRQRLEEMASAQPEGLRVLEPPFVEIRQAIGTATGRPAAARFLDTWLAGLITSGRLAAMAAPWGLAEAIPNEAGAR</sequence>
<dbReference type="SUPFAM" id="SSF53850">
    <property type="entry name" value="Periplasmic binding protein-like II"/>
    <property type="match status" value="1"/>
</dbReference>
<protein>
    <submittedName>
        <fullName evidence="3">Transporter substrate-binding domain-containing protein</fullName>
    </submittedName>
</protein>
<evidence type="ECO:0000313" key="4">
    <source>
        <dbReference type="Proteomes" id="UP001251085"/>
    </source>
</evidence>
<keyword evidence="1" id="KW-0732">Signal</keyword>
<evidence type="ECO:0000259" key="2">
    <source>
        <dbReference type="SMART" id="SM00062"/>
    </source>
</evidence>
<dbReference type="PANTHER" id="PTHR35936">
    <property type="entry name" value="MEMBRANE-BOUND LYTIC MUREIN TRANSGLYCOSYLASE F"/>
    <property type="match status" value="1"/>
</dbReference>
<dbReference type="SMART" id="SM00062">
    <property type="entry name" value="PBPb"/>
    <property type="match status" value="1"/>
</dbReference>
<dbReference type="Gene3D" id="3.40.190.10">
    <property type="entry name" value="Periplasmic binding protein-like II"/>
    <property type="match status" value="2"/>
</dbReference>
<dbReference type="EMBL" id="JAVRQI010000019">
    <property type="protein sequence ID" value="MDT1064242.1"/>
    <property type="molecule type" value="Genomic_DNA"/>
</dbReference>
<dbReference type="PANTHER" id="PTHR35936:SF17">
    <property type="entry name" value="ARGININE-BINDING EXTRACELLULAR PROTEIN ARTP"/>
    <property type="match status" value="1"/>
</dbReference>
<dbReference type="InterPro" id="IPR001638">
    <property type="entry name" value="Solute-binding_3/MltF_N"/>
</dbReference>
<reference evidence="4" key="1">
    <citation type="submission" date="2023-07" db="EMBL/GenBank/DDBJ databases">
        <title>Characterization of two Paracoccaceae strains isolated from Phycosphere and proposal of Xinfangfangia lacusdiani sp. nov.</title>
        <authorList>
            <person name="Deng Y."/>
            <person name="Zhang Y.Q."/>
        </authorList>
    </citation>
    <scope>NUCLEOTIDE SEQUENCE [LARGE SCALE GENOMIC DNA]</scope>
    <source>
        <strain evidence="4">CPCC 101403</strain>
    </source>
</reference>
<keyword evidence="4" id="KW-1185">Reference proteome</keyword>
<evidence type="ECO:0000313" key="3">
    <source>
        <dbReference type="EMBL" id="MDT1064242.1"/>
    </source>
</evidence>
<gene>
    <name evidence="3" type="ORF">RM190_20430</name>
</gene>
<evidence type="ECO:0000256" key="1">
    <source>
        <dbReference type="ARBA" id="ARBA00022729"/>
    </source>
</evidence>